<reference evidence="1 2" key="1">
    <citation type="journal article" date="2019" name="Sci. Rep.">
        <title>Orb-weaving spider Araneus ventricosus genome elucidates the spidroin gene catalogue.</title>
        <authorList>
            <person name="Kono N."/>
            <person name="Nakamura H."/>
            <person name="Ohtoshi R."/>
            <person name="Moran D.A.P."/>
            <person name="Shinohara A."/>
            <person name="Yoshida Y."/>
            <person name="Fujiwara M."/>
            <person name="Mori M."/>
            <person name="Tomita M."/>
            <person name="Arakawa K."/>
        </authorList>
    </citation>
    <scope>NUCLEOTIDE SEQUENCE [LARGE SCALE GENOMIC DNA]</scope>
</reference>
<protein>
    <submittedName>
        <fullName evidence="1">Uncharacterized protein</fullName>
    </submittedName>
</protein>
<keyword evidence="2" id="KW-1185">Reference proteome</keyword>
<accession>A0A4Y2EX78</accession>
<organism evidence="1 2">
    <name type="scientific">Araneus ventricosus</name>
    <name type="common">Orbweaver spider</name>
    <name type="synonym">Epeira ventricosa</name>
    <dbReference type="NCBI Taxonomy" id="182803"/>
    <lineage>
        <taxon>Eukaryota</taxon>
        <taxon>Metazoa</taxon>
        <taxon>Ecdysozoa</taxon>
        <taxon>Arthropoda</taxon>
        <taxon>Chelicerata</taxon>
        <taxon>Arachnida</taxon>
        <taxon>Araneae</taxon>
        <taxon>Araneomorphae</taxon>
        <taxon>Entelegynae</taxon>
        <taxon>Araneoidea</taxon>
        <taxon>Araneidae</taxon>
        <taxon>Araneus</taxon>
    </lineage>
</organism>
<dbReference type="Proteomes" id="UP000499080">
    <property type="component" value="Unassembled WGS sequence"/>
</dbReference>
<comment type="caution">
    <text evidence="1">The sequence shown here is derived from an EMBL/GenBank/DDBJ whole genome shotgun (WGS) entry which is preliminary data.</text>
</comment>
<sequence>MPDVLGEGKGDTSLNRTNYESFWSNLRQWRTEMQREQERKFTSDLNKSLDSTDDKTLGIIKIEDRAFLLSQRELGRRGCLYANRYEAFKA</sequence>
<proteinExistence type="predicted"/>
<dbReference type="AlphaFoldDB" id="A0A4Y2EX78"/>
<evidence type="ECO:0000313" key="1">
    <source>
        <dbReference type="EMBL" id="GBM33127.1"/>
    </source>
</evidence>
<dbReference type="OrthoDB" id="8044640at2759"/>
<evidence type="ECO:0000313" key="2">
    <source>
        <dbReference type="Proteomes" id="UP000499080"/>
    </source>
</evidence>
<gene>
    <name evidence="1" type="ORF">AVEN_56761_1</name>
</gene>
<name>A0A4Y2EX78_ARAVE</name>
<dbReference type="EMBL" id="BGPR01000725">
    <property type="protein sequence ID" value="GBM33127.1"/>
    <property type="molecule type" value="Genomic_DNA"/>
</dbReference>